<dbReference type="GO" id="GO:0009103">
    <property type="term" value="P:lipopolysaccharide biosynthetic process"/>
    <property type="evidence" value="ECO:0007669"/>
    <property type="project" value="TreeGrafter"/>
</dbReference>
<evidence type="ECO:0000256" key="1">
    <source>
        <dbReference type="SAM" id="Phobius"/>
    </source>
</evidence>
<keyword evidence="3" id="KW-0012">Acyltransferase</keyword>
<feature type="domain" description="Acyltransferase 3" evidence="2">
    <location>
        <begin position="7"/>
        <end position="95"/>
    </location>
</feature>
<name>A0A239HUT9_9RHOB</name>
<keyword evidence="1" id="KW-0472">Membrane</keyword>
<evidence type="ECO:0000313" key="4">
    <source>
        <dbReference type="Proteomes" id="UP000198440"/>
    </source>
</evidence>
<dbReference type="Pfam" id="PF01757">
    <property type="entry name" value="Acyl_transf_3"/>
    <property type="match status" value="1"/>
</dbReference>
<evidence type="ECO:0000259" key="2">
    <source>
        <dbReference type="Pfam" id="PF01757"/>
    </source>
</evidence>
<keyword evidence="1" id="KW-1133">Transmembrane helix</keyword>
<sequence>MKYQPHIDGLRSVAVLPVLIYHLGSPLIPGGYVGVDVFFVISGFLITGILLNEVETGNYSLLKFYKRRILRILPALAAVLIATFFLSHLLLFDAERQEVGRSIVATGFVAQRLVEGFIS</sequence>
<dbReference type="Proteomes" id="UP000198440">
    <property type="component" value="Unassembled WGS sequence"/>
</dbReference>
<dbReference type="RefSeq" id="WP_089279038.1">
    <property type="nucleotide sequence ID" value="NZ_FZON01000037.1"/>
</dbReference>
<dbReference type="AlphaFoldDB" id="A0A239HUT9"/>
<gene>
    <name evidence="3" type="ORF">SAMN04488078_10372</name>
</gene>
<dbReference type="OrthoDB" id="9796461at2"/>
<feature type="transmembrane region" description="Helical" evidence="1">
    <location>
        <begin position="72"/>
        <end position="92"/>
    </location>
</feature>
<protein>
    <submittedName>
        <fullName evidence="3">Acyltransferase family protein</fullName>
    </submittedName>
</protein>
<evidence type="ECO:0000313" key="3">
    <source>
        <dbReference type="EMBL" id="SNS85107.1"/>
    </source>
</evidence>
<dbReference type="GO" id="GO:0016020">
    <property type="term" value="C:membrane"/>
    <property type="evidence" value="ECO:0007669"/>
    <property type="project" value="TreeGrafter"/>
</dbReference>
<dbReference type="InterPro" id="IPR002656">
    <property type="entry name" value="Acyl_transf_3_dom"/>
</dbReference>
<dbReference type="GO" id="GO:0016747">
    <property type="term" value="F:acyltransferase activity, transferring groups other than amino-acyl groups"/>
    <property type="evidence" value="ECO:0007669"/>
    <property type="project" value="InterPro"/>
</dbReference>
<feature type="transmembrane region" description="Helical" evidence="1">
    <location>
        <begin position="31"/>
        <end position="51"/>
    </location>
</feature>
<dbReference type="PANTHER" id="PTHR23028:SF53">
    <property type="entry name" value="ACYL_TRANSF_3 DOMAIN-CONTAINING PROTEIN"/>
    <property type="match status" value="1"/>
</dbReference>
<keyword evidence="3" id="KW-0808">Transferase</keyword>
<dbReference type="InterPro" id="IPR050879">
    <property type="entry name" value="Acyltransferase_3"/>
</dbReference>
<organism evidence="3 4">
    <name type="scientific">Antarctobacter heliothermus</name>
    <dbReference type="NCBI Taxonomy" id="74033"/>
    <lineage>
        <taxon>Bacteria</taxon>
        <taxon>Pseudomonadati</taxon>
        <taxon>Pseudomonadota</taxon>
        <taxon>Alphaproteobacteria</taxon>
        <taxon>Rhodobacterales</taxon>
        <taxon>Roseobacteraceae</taxon>
        <taxon>Antarctobacter</taxon>
    </lineage>
</organism>
<keyword evidence="1" id="KW-0812">Transmembrane</keyword>
<dbReference type="EMBL" id="FZON01000037">
    <property type="protein sequence ID" value="SNS85107.1"/>
    <property type="molecule type" value="Genomic_DNA"/>
</dbReference>
<proteinExistence type="predicted"/>
<reference evidence="3 4" key="1">
    <citation type="submission" date="2017-06" db="EMBL/GenBank/DDBJ databases">
        <authorList>
            <person name="Kim H.J."/>
            <person name="Triplett B.A."/>
        </authorList>
    </citation>
    <scope>NUCLEOTIDE SEQUENCE [LARGE SCALE GENOMIC DNA]</scope>
    <source>
        <strain evidence="3 4">DSM 11445</strain>
    </source>
</reference>
<dbReference type="PANTHER" id="PTHR23028">
    <property type="entry name" value="ACETYLTRANSFERASE"/>
    <property type="match status" value="1"/>
</dbReference>
<accession>A0A239HUT9</accession>